<proteinExistence type="predicted"/>
<accession>A0A4Y0BJC1</accession>
<feature type="signal peptide" evidence="2">
    <location>
        <begin position="1"/>
        <end position="24"/>
    </location>
</feature>
<dbReference type="PRINTS" id="PR00947">
    <property type="entry name" value="CUTICLE"/>
</dbReference>
<keyword evidence="1" id="KW-0193">Cuticle</keyword>
<dbReference type="GO" id="GO:0008010">
    <property type="term" value="F:structural constituent of chitin-based larval cuticle"/>
    <property type="evidence" value="ECO:0007669"/>
    <property type="project" value="TreeGrafter"/>
</dbReference>
<dbReference type="InterPro" id="IPR000618">
    <property type="entry name" value="Insect_cuticle"/>
</dbReference>
<keyword evidence="2" id="KW-0732">Signal</keyword>
<evidence type="ECO:0000256" key="1">
    <source>
        <dbReference type="PROSITE-ProRule" id="PRU00497"/>
    </source>
</evidence>
<dbReference type="VEuPathDB" id="VectorBase:AFUN019006"/>
<protein>
    <submittedName>
        <fullName evidence="3">Uncharacterized protein</fullName>
    </submittedName>
</protein>
<name>A0A4Y0BJC1_ANOFN</name>
<dbReference type="PANTHER" id="PTHR10380:SF192">
    <property type="entry name" value="GEO02312P1"/>
    <property type="match status" value="1"/>
</dbReference>
<dbReference type="VEuPathDB" id="VectorBase:AFUN2_008768"/>
<dbReference type="PROSITE" id="PS51155">
    <property type="entry name" value="CHIT_BIND_RR_2"/>
    <property type="match status" value="1"/>
</dbReference>
<evidence type="ECO:0000256" key="2">
    <source>
        <dbReference type="SAM" id="SignalP"/>
    </source>
</evidence>
<dbReference type="PANTHER" id="PTHR10380">
    <property type="entry name" value="CUTICLE PROTEIN"/>
    <property type="match status" value="1"/>
</dbReference>
<organism evidence="3">
    <name type="scientific">Anopheles funestus</name>
    <name type="common">African malaria mosquito</name>
    <dbReference type="NCBI Taxonomy" id="62324"/>
    <lineage>
        <taxon>Eukaryota</taxon>
        <taxon>Metazoa</taxon>
        <taxon>Ecdysozoa</taxon>
        <taxon>Arthropoda</taxon>
        <taxon>Hexapoda</taxon>
        <taxon>Insecta</taxon>
        <taxon>Pterygota</taxon>
        <taxon>Neoptera</taxon>
        <taxon>Endopterygota</taxon>
        <taxon>Diptera</taxon>
        <taxon>Nematocera</taxon>
        <taxon>Culicoidea</taxon>
        <taxon>Culicidae</taxon>
        <taxon>Anophelinae</taxon>
        <taxon>Anopheles</taxon>
    </lineage>
</organism>
<reference evidence="3" key="1">
    <citation type="submission" date="2020-05" db="UniProtKB">
        <authorList>
            <consortium name="EnsemblMetazoa"/>
        </authorList>
    </citation>
    <scope>IDENTIFICATION</scope>
    <source>
        <strain evidence="3">FUMOZ</strain>
    </source>
</reference>
<dbReference type="AlphaFoldDB" id="A0A4Y0BJC1"/>
<dbReference type="GO" id="GO:0062129">
    <property type="term" value="C:chitin-based extracellular matrix"/>
    <property type="evidence" value="ECO:0007669"/>
    <property type="project" value="TreeGrafter"/>
</dbReference>
<feature type="chain" id="PRO_5021484969" evidence="2">
    <location>
        <begin position="25"/>
        <end position="141"/>
    </location>
</feature>
<dbReference type="InterPro" id="IPR050468">
    <property type="entry name" value="Cuticle_Struct_Prot"/>
</dbReference>
<dbReference type="Pfam" id="PF00379">
    <property type="entry name" value="Chitin_bind_4"/>
    <property type="match status" value="1"/>
</dbReference>
<sequence>MNHLRSLYWISAAAVLLIVTTVFSAPVQRQNGDSNLVYYENDRNETWYEFAYQTKDGQYREEQGFIDPVTGILTVKGSYSFEGTNGETYAYNYVADENGYQIVEKPATADLSGLIEPLTTPEKPAIFDKNVIISLLGGGKL</sequence>
<evidence type="ECO:0000313" key="3">
    <source>
        <dbReference type="EnsemblMetazoa" id="AFUN019006-PA"/>
    </source>
</evidence>
<dbReference type="EnsemblMetazoa" id="AFUN019006-RA">
    <property type="protein sequence ID" value="AFUN019006-PA"/>
    <property type="gene ID" value="AFUN019006"/>
</dbReference>